<feature type="binding site" evidence="5">
    <location>
        <begin position="220"/>
        <end position="227"/>
    </location>
    <ligand>
        <name>ATP</name>
        <dbReference type="ChEBI" id="CHEBI:30616"/>
    </ligand>
</feature>
<evidence type="ECO:0000313" key="7">
    <source>
        <dbReference type="EMBL" id="SHH55653.1"/>
    </source>
</evidence>
<gene>
    <name evidence="7" type="ORF">SAMN05443575_4075</name>
</gene>
<dbReference type="InterPro" id="IPR014016">
    <property type="entry name" value="UvrD-like_ATP-bd"/>
</dbReference>
<dbReference type="InterPro" id="IPR027417">
    <property type="entry name" value="P-loop_NTPase"/>
</dbReference>
<dbReference type="GO" id="GO:0016787">
    <property type="term" value="F:hydrolase activity"/>
    <property type="evidence" value="ECO:0007669"/>
    <property type="project" value="UniProtKB-UniRule"/>
</dbReference>
<keyword evidence="1 5" id="KW-0547">Nucleotide-binding</keyword>
<dbReference type="PANTHER" id="PTHR11070:SF45">
    <property type="entry name" value="DNA 3'-5' HELICASE"/>
    <property type="match status" value="1"/>
</dbReference>
<dbReference type="STRING" id="1206085.SAMN05443575_4075"/>
<evidence type="ECO:0000256" key="3">
    <source>
        <dbReference type="ARBA" id="ARBA00022806"/>
    </source>
</evidence>
<dbReference type="PROSITE" id="PS51198">
    <property type="entry name" value="UVRD_HELICASE_ATP_BIND"/>
    <property type="match status" value="1"/>
</dbReference>
<dbReference type="SUPFAM" id="SSF52540">
    <property type="entry name" value="P-loop containing nucleoside triphosphate hydrolases"/>
    <property type="match status" value="1"/>
</dbReference>
<accession>A0A1M5TZ45</accession>
<dbReference type="Pfam" id="PF13538">
    <property type="entry name" value="UvrD_C_2"/>
    <property type="match status" value="1"/>
</dbReference>
<evidence type="ECO:0000256" key="2">
    <source>
        <dbReference type="ARBA" id="ARBA00022801"/>
    </source>
</evidence>
<dbReference type="RefSeq" id="WP_084181550.1">
    <property type="nucleotide sequence ID" value="NZ_FQVU01000007.1"/>
</dbReference>
<dbReference type="Proteomes" id="UP000186132">
    <property type="component" value="Unassembled WGS sequence"/>
</dbReference>
<dbReference type="GO" id="GO:0005524">
    <property type="term" value="F:ATP binding"/>
    <property type="evidence" value="ECO:0007669"/>
    <property type="project" value="UniProtKB-UniRule"/>
</dbReference>
<feature type="domain" description="UvrD-like helicase ATP-binding" evidence="6">
    <location>
        <begin position="199"/>
        <end position="605"/>
    </location>
</feature>
<evidence type="ECO:0000259" key="6">
    <source>
        <dbReference type="PROSITE" id="PS51198"/>
    </source>
</evidence>
<keyword evidence="2 5" id="KW-0378">Hydrolase</keyword>
<proteinExistence type="predicted"/>
<organism evidence="7 8">
    <name type="scientific">Jatrophihabitans endophyticus</name>
    <dbReference type="NCBI Taxonomy" id="1206085"/>
    <lineage>
        <taxon>Bacteria</taxon>
        <taxon>Bacillati</taxon>
        <taxon>Actinomycetota</taxon>
        <taxon>Actinomycetes</taxon>
        <taxon>Jatrophihabitantales</taxon>
        <taxon>Jatrophihabitantaceae</taxon>
        <taxon>Jatrophihabitans</taxon>
    </lineage>
</organism>
<dbReference type="AlphaFoldDB" id="A0A1M5TZ45"/>
<evidence type="ECO:0000256" key="1">
    <source>
        <dbReference type="ARBA" id="ARBA00022741"/>
    </source>
</evidence>
<evidence type="ECO:0000256" key="5">
    <source>
        <dbReference type="PROSITE-ProRule" id="PRU00560"/>
    </source>
</evidence>
<dbReference type="GO" id="GO:0000725">
    <property type="term" value="P:recombinational repair"/>
    <property type="evidence" value="ECO:0007669"/>
    <property type="project" value="TreeGrafter"/>
</dbReference>
<dbReference type="InterPro" id="IPR000212">
    <property type="entry name" value="DNA_helicase_UvrD/REP"/>
</dbReference>
<dbReference type="OrthoDB" id="9787585at2"/>
<dbReference type="GO" id="GO:0043138">
    <property type="term" value="F:3'-5' DNA helicase activity"/>
    <property type="evidence" value="ECO:0007669"/>
    <property type="project" value="TreeGrafter"/>
</dbReference>
<dbReference type="InterPro" id="IPR027785">
    <property type="entry name" value="UvrD-like_helicase_C"/>
</dbReference>
<reference evidence="7 8" key="1">
    <citation type="submission" date="2016-11" db="EMBL/GenBank/DDBJ databases">
        <authorList>
            <person name="Jaros S."/>
            <person name="Januszkiewicz K."/>
            <person name="Wedrychowicz H."/>
        </authorList>
    </citation>
    <scope>NUCLEOTIDE SEQUENCE [LARGE SCALE GENOMIC DNA]</scope>
    <source>
        <strain evidence="7 8">DSM 45627</strain>
    </source>
</reference>
<evidence type="ECO:0000256" key="4">
    <source>
        <dbReference type="ARBA" id="ARBA00022840"/>
    </source>
</evidence>
<evidence type="ECO:0000313" key="8">
    <source>
        <dbReference type="Proteomes" id="UP000186132"/>
    </source>
</evidence>
<dbReference type="EMBL" id="FQVU01000007">
    <property type="protein sequence ID" value="SHH55653.1"/>
    <property type="molecule type" value="Genomic_DNA"/>
</dbReference>
<dbReference type="Gene3D" id="3.40.50.300">
    <property type="entry name" value="P-loop containing nucleotide triphosphate hydrolases"/>
    <property type="match status" value="3"/>
</dbReference>
<dbReference type="PANTHER" id="PTHR11070">
    <property type="entry name" value="UVRD / RECB / PCRA DNA HELICASE FAMILY MEMBER"/>
    <property type="match status" value="1"/>
</dbReference>
<protein>
    <submittedName>
        <fullName evidence="7">DNA helicase IV</fullName>
    </submittedName>
</protein>
<sequence>MSEDQNPPAAPAAPAPEVVEAELAIEQRHVTRLYELRDRLLTDARAALARTASSGTVGTPGARTERDAFMRLYGERVRTLENVEARMCFGRLDVDTGERRYVGRIGLSDEERHELLVDWRAPAAEPFYQATAARPGGVLRRRQISTTRRRVTDIQDEVLDLAGFEAAGVDGGHVVVGEGALFASLDAARGSRMRDIVATIQSDQDAVIRAPLAGVLVVQGGPGTGKTAVALHRTAFLLYANRERIARSGVLLVGPNRVFLRYIDQVLPALGEADAVVMATPGELYQGVVATAVETADVVTLKGELRMARVIAEAVKRRQRLINSGRPLDVEGTVIRLQPRYVREAREAARRSRAPHNVARRTFVSVVMRHLVRALAAARGTDVDDDTRPGLLAELYAARDVRRELNLCWPPISPERLLRDLFAVPERLAEAAPRLGRDERARLRRDRGAPWSAADVPLLDEAAELLGADETSDATVTAARAEAERRAEVEYARQVQDTFGGADFGTAEQLASRYAGGGSFATVAEQAETDRAWAFGHVVVDEAQELSPMMWRLLMRRCPSRSFTVVGDVAQTGSAAGTTAWSDVLAPHVGDRWRQAELTVNYRTPEQVMDLAAAVLRAAGSSVQAPTSARVGRHEPVFTRTADDPCGAAALADVVTRERQDSGGGTVAVITPAAGHDTAVATVRAALPEGIVTADSDALGSPVSVLTVAAAKGLEFDTVVLVEPAAIVAESPRGVNDLYVALTRPTQRLHVVHSAVLPAGLSPRPSRPARSD</sequence>
<dbReference type="GO" id="GO:0003677">
    <property type="term" value="F:DNA binding"/>
    <property type="evidence" value="ECO:0007669"/>
    <property type="project" value="InterPro"/>
</dbReference>
<keyword evidence="8" id="KW-1185">Reference proteome</keyword>
<dbReference type="GO" id="GO:0005829">
    <property type="term" value="C:cytosol"/>
    <property type="evidence" value="ECO:0007669"/>
    <property type="project" value="TreeGrafter"/>
</dbReference>
<keyword evidence="3 5" id="KW-0347">Helicase</keyword>
<keyword evidence="4 5" id="KW-0067">ATP-binding</keyword>
<name>A0A1M5TZ45_9ACTN</name>